<evidence type="ECO:0000256" key="4">
    <source>
        <dbReference type="SAM" id="SignalP"/>
    </source>
</evidence>
<dbReference type="GO" id="GO:0016787">
    <property type="term" value="F:hydrolase activity"/>
    <property type="evidence" value="ECO:0007669"/>
    <property type="project" value="UniProtKB-KW"/>
</dbReference>
<evidence type="ECO:0000256" key="3">
    <source>
        <dbReference type="SAM" id="Phobius"/>
    </source>
</evidence>
<keyword evidence="3" id="KW-1133">Transmembrane helix</keyword>
<reference evidence="7" key="1">
    <citation type="submission" date="2023-01" db="EMBL/GenBank/DDBJ databases">
        <title>Key to firefly adult light organ development and bioluminescence: homeobox transcription factors regulate luciferase expression and transportation to peroxisome.</title>
        <authorList>
            <person name="Fu X."/>
        </authorList>
    </citation>
    <scope>NUCLEOTIDE SEQUENCE [LARGE SCALE GENOMIC DNA]</scope>
</reference>
<dbReference type="InterPro" id="IPR040154">
    <property type="entry name" value="Biotinidase/VNN"/>
</dbReference>
<keyword evidence="3" id="KW-0812">Transmembrane</keyword>
<sequence length="1053" mass="117786">MKTICWVFYVVVLVDVAVFQSTYKAAVVEYAPKTRAQNFSDIVLENVQEYINYIEEAAQEAVDIIVFPENGLTGTYVDPDSVYDISMEIPDPKLQISPCTADTKNYSKALIDLSCSARTHNIYVVVNTFERTNVSGNITYYNTNLVLNREGVIISRFRKINLHLEQYVIPKNETVTFKTDFGVTFGIFTGNDILFQHPALDTIADLSVADIVYPTAWFSELPFLEALSLQHGYAVSTGVNFLVAGLNNPSNKNGGSGIFLSNGQIADIYMSAATSSKMLIAAVPKIDKTNITEQCRTVMGALPYNTNDDNKENNKRIKWGMLPNISNFDMYQEKMENFTFKDLNLKQSNITEEICIGTDKKLCCSVNLTANVSDTFNYVYKLAIFNGVRELGWETIGTRICGLVACLNTSNASCGLRHSVAPQDTTFKAIFIKAVFLNSQNTHDQPATLSYDLKPLNNYTFCKHTVNDNIVELTLSTSNQNSLLTFGIFGRVYDNDHKSLGPFNNAAIYAISPYIVVMIKFTFVVGCKDSLKMKRFYWISSMVALVNIVFSQGTYKAAVVEYAPKTSAETFTEIVLENVQEYMNYIAEAAEEAVDIIIFPEYGLIGMEIDPNSIYDTSMEIPDPKLKISPCNTKNMNYSKALIDLSCSAQTHRIYVVVNTLERVNVSGNVTYYNTNIVLNRQGVVISRFRKINLYLEQYVIPGNETVTFTADFGVTFGIFIRNDILFKHPALDTIASLSVTDIIYSAAWATELPFLEALSLQHGYAVSTSKNFLSAGLNDPASKNGGSGIFLSNGQIADIYKSGAKSSKMLIATIPKIKKNTSTEQCKVHIAKDDYQENKHRMEWGMLPTIYSFQTFQENMKNFTFKDLNLKQSNITEEICLGAEKTICCSINLTANVTDAFNYAYKLTLFNGIRELGWETIGTRICGLVACLNTSIASCGLRHSVTPHDGILENIFIKAVFPNNQNGHDQPSTLSYNLKPLNNYKFCKQTVNDKVELTLSTTKQNSLLTFGFFGREYDNDYKRAGSFNNAAIYVINPYIVVMISIFIFLFQD</sequence>
<evidence type="ECO:0000313" key="6">
    <source>
        <dbReference type="EMBL" id="KAK4884531.1"/>
    </source>
</evidence>
<dbReference type="PANTHER" id="PTHR10609">
    <property type="entry name" value="BIOTINIDASE-RELATED"/>
    <property type="match status" value="1"/>
</dbReference>
<evidence type="ECO:0000313" key="7">
    <source>
        <dbReference type="Proteomes" id="UP001353858"/>
    </source>
</evidence>
<name>A0AAN7PKK0_9COLE</name>
<dbReference type="SUPFAM" id="SSF56317">
    <property type="entry name" value="Carbon-nitrogen hydrolase"/>
    <property type="match status" value="2"/>
</dbReference>
<organism evidence="6 7">
    <name type="scientific">Aquatica leii</name>
    <dbReference type="NCBI Taxonomy" id="1421715"/>
    <lineage>
        <taxon>Eukaryota</taxon>
        <taxon>Metazoa</taxon>
        <taxon>Ecdysozoa</taxon>
        <taxon>Arthropoda</taxon>
        <taxon>Hexapoda</taxon>
        <taxon>Insecta</taxon>
        <taxon>Pterygota</taxon>
        <taxon>Neoptera</taxon>
        <taxon>Endopterygota</taxon>
        <taxon>Coleoptera</taxon>
        <taxon>Polyphaga</taxon>
        <taxon>Elateriformia</taxon>
        <taxon>Elateroidea</taxon>
        <taxon>Lampyridae</taxon>
        <taxon>Luciolinae</taxon>
        <taxon>Aquatica</taxon>
    </lineage>
</organism>
<feature type="domain" description="CN hydrolase" evidence="5">
    <location>
        <begin position="555"/>
        <end position="817"/>
    </location>
</feature>
<feature type="domain" description="CN hydrolase" evidence="5">
    <location>
        <begin position="23"/>
        <end position="285"/>
    </location>
</feature>
<accession>A0AAN7PKK0</accession>
<dbReference type="Proteomes" id="UP001353858">
    <property type="component" value="Unassembled WGS sequence"/>
</dbReference>
<dbReference type="Pfam" id="PF19018">
    <property type="entry name" value="Vanin_C"/>
    <property type="match status" value="2"/>
</dbReference>
<evidence type="ECO:0000259" key="5">
    <source>
        <dbReference type="PROSITE" id="PS50263"/>
    </source>
</evidence>
<proteinExistence type="inferred from homology"/>
<dbReference type="InterPro" id="IPR036526">
    <property type="entry name" value="C-N_Hydrolase_sf"/>
</dbReference>
<dbReference type="PANTHER" id="PTHR10609:SF14">
    <property type="entry name" value="BIOTINIDASE"/>
    <property type="match status" value="1"/>
</dbReference>
<comment type="similarity">
    <text evidence="1">Belongs to the carbon-nitrogen hydrolase superfamily. BTD/VNN family.</text>
</comment>
<dbReference type="Gene3D" id="3.60.110.10">
    <property type="entry name" value="Carbon-nitrogen hydrolase"/>
    <property type="match status" value="2"/>
</dbReference>
<dbReference type="InterPro" id="IPR043957">
    <property type="entry name" value="Vanin_C"/>
</dbReference>
<protein>
    <recommendedName>
        <fullName evidence="5">CN hydrolase domain-containing protein</fullName>
    </recommendedName>
</protein>
<dbReference type="EMBL" id="JARPUR010000001">
    <property type="protein sequence ID" value="KAK4884531.1"/>
    <property type="molecule type" value="Genomic_DNA"/>
</dbReference>
<evidence type="ECO:0000256" key="1">
    <source>
        <dbReference type="ARBA" id="ARBA00008225"/>
    </source>
</evidence>
<dbReference type="Pfam" id="PF00795">
    <property type="entry name" value="CN_hydrolase"/>
    <property type="match status" value="2"/>
</dbReference>
<feature type="signal peptide" evidence="4">
    <location>
        <begin position="1"/>
        <end position="19"/>
    </location>
</feature>
<keyword evidence="4" id="KW-0732">Signal</keyword>
<keyword evidence="7" id="KW-1185">Reference proteome</keyword>
<dbReference type="PROSITE" id="PS50263">
    <property type="entry name" value="CN_HYDROLASE"/>
    <property type="match status" value="2"/>
</dbReference>
<keyword evidence="2" id="KW-0378">Hydrolase</keyword>
<feature type="transmembrane region" description="Helical" evidence="3">
    <location>
        <begin position="536"/>
        <end position="555"/>
    </location>
</feature>
<feature type="transmembrane region" description="Helical" evidence="3">
    <location>
        <begin position="506"/>
        <end position="524"/>
    </location>
</feature>
<feature type="transmembrane region" description="Helical" evidence="3">
    <location>
        <begin position="1031"/>
        <end position="1051"/>
    </location>
</feature>
<evidence type="ECO:0000256" key="2">
    <source>
        <dbReference type="ARBA" id="ARBA00022801"/>
    </source>
</evidence>
<feature type="chain" id="PRO_5042869584" description="CN hydrolase domain-containing protein" evidence="4">
    <location>
        <begin position="20"/>
        <end position="1053"/>
    </location>
</feature>
<comment type="caution">
    <text evidence="6">The sequence shown here is derived from an EMBL/GenBank/DDBJ whole genome shotgun (WGS) entry which is preliminary data.</text>
</comment>
<gene>
    <name evidence="6" type="ORF">RN001_000802</name>
</gene>
<keyword evidence="3" id="KW-0472">Membrane</keyword>
<dbReference type="AlphaFoldDB" id="A0AAN7PKK0"/>
<dbReference type="InterPro" id="IPR003010">
    <property type="entry name" value="C-N_Hydrolase"/>
</dbReference>